<gene>
    <name evidence="1" type="ORF">MYAER_2173</name>
</gene>
<organism evidence="1 2">
    <name type="scientific">Microcystis aeruginosa NIES-2549</name>
    <dbReference type="NCBI Taxonomy" id="1641812"/>
    <lineage>
        <taxon>Bacteria</taxon>
        <taxon>Bacillati</taxon>
        <taxon>Cyanobacteriota</taxon>
        <taxon>Cyanophyceae</taxon>
        <taxon>Oscillatoriophycideae</taxon>
        <taxon>Chroococcales</taxon>
        <taxon>Microcystaceae</taxon>
        <taxon>Microcystis</taxon>
    </lineage>
</organism>
<accession>A0A0F6U4G7</accession>
<evidence type="ECO:0000313" key="2">
    <source>
        <dbReference type="Proteomes" id="UP000034103"/>
    </source>
</evidence>
<dbReference type="EMBL" id="CP011304">
    <property type="protein sequence ID" value="AKE64521.1"/>
    <property type="molecule type" value="Genomic_DNA"/>
</dbReference>
<dbReference type="PATRIC" id="fig|1641812.3.peg.2245"/>
<dbReference type="Proteomes" id="UP000034103">
    <property type="component" value="Chromosome"/>
</dbReference>
<proteinExistence type="predicted"/>
<reference evidence="1 2" key="1">
    <citation type="journal article" date="2015" name="Genome Announc.">
        <title>Complete Genome Sequence of Microcystis aeruginosa NIES-2549, a Bloom-Forming Cyanobacterium from Lake Kasumigaura, Japan.</title>
        <authorList>
            <person name="Yamaguchi H."/>
            <person name="Suzuki S."/>
            <person name="Tanabe Y."/>
            <person name="Osana Y."/>
            <person name="Shimura Y."/>
            <person name="Ishida K."/>
            <person name="Kawachi M."/>
        </authorList>
    </citation>
    <scope>NUCLEOTIDE SEQUENCE [LARGE SCALE GENOMIC DNA]</scope>
    <source>
        <strain evidence="1 2">NIES-2549</strain>
    </source>
</reference>
<name>A0A0F6U4G7_MICAE</name>
<protein>
    <submittedName>
        <fullName evidence="1">Uncharacterized protein</fullName>
    </submittedName>
</protein>
<sequence length="50" mass="5857">MCLGASINAKFNLKELFLDIQKIWPRESKTFFKDDSIVPRKKLLDTLSEK</sequence>
<evidence type="ECO:0000313" key="1">
    <source>
        <dbReference type="EMBL" id="AKE64521.1"/>
    </source>
</evidence>
<dbReference type="AlphaFoldDB" id="A0A0F6U4G7"/>
<dbReference type="HOGENOM" id="CLU_3119732_0_0_3"/>